<dbReference type="PRINTS" id="PR00448">
    <property type="entry name" value="NSFATTACHMNT"/>
</dbReference>
<evidence type="ECO:0000256" key="5">
    <source>
        <dbReference type="ARBA" id="ARBA00022927"/>
    </source>
</evidence>
<evidence type="ECO:0000256" key="2">
    <source>
        <dbReference type="ARBA" id="ARBA00010050"/>
    </source>
</evidence>
<dbReference type="GO" id="GO:0031201">
    <property type="term" value="C:SNARE complex"/>
    <property type="evidence" value="ECO:0007669"/>
    <property type="project" value="TreeGrafter"/>
</dbReference>
<dbReference type="Gramene" id="Kaladp0010s0024.1.v1.1">
    <property type="protein sequence ID" value="Kaladp0010s0024.1.v1.1"/>
    <property type="gene ID" value="Kaladp0010s0024.v1.1"/>
</dbReference>
<evidence type="ECO:0000256" key="4">
    <source>
        <dbReference type="ARBA" id="ARBA00022892"/>
    </source>
</evidence>
<keyword evidence="5 8" id="KW-0653">Protein transport</keyword>
<feature type="repeat" description="TPR" evidence="7">
    <location>
        <begin position="112"/>
        <end position="145"/>
    </location>
</feature>
<organism evidence="10 11">
    <name type="scientific">Kalanchoe fedtschenkoi</name>
    <name type="common">Lavender scallops</name>
    <name type="synonym">South American air plant</name>
    <dbReference type="NCBI Taxonomy" id="63787"/>
    <lineage>
        <taxon>Eukaryota</taxon>
        <taxon>Viridiplantae</taxon>
        <taxon>Streptophyta</taxon>
        <taxon>Embryophyta</taxon>
        <taxon>Tracheophyta</taxon>
        <taxon>Spermatophyta</taxon>
        <taxon>Magnoliopsida</taxon>
        <taxon>eudicotyledons</taxon>
        <taxon>Gunneridae</taxon>
        <taxon>Pentapetalae</taxon>
        <taxon>Saxifragales</taxon>
        <taxon>Crassulaceae</taxon>
        <taxon>Kalanchoe</taxon>
    </lineage>
</organism>
<dbReference type="Gramene" id="Kaladp0010s0024.3.v1.1">
    <property type="protein sequence ID" value="Kaladp0010s0024.3.v1.1"/>
    <property type="gene ID" value="Kaladp0010s0024.v1.1"/>
</dbReference>
<reference evidence="10" key="1">
    <citation type="submission" date="2021-01" db="UniProtKB">
        <authorList>
            <consortium name="EnsemblPlants"/>
        </authorList>
    </citation>
    <scope>IDENTIFICATION</scope>
</reference>
<dbReference type="GO" id="GO:0005774">
    <property type="term" value="C:vacuolar membrane"/>
    <property type="evidence" value="ECO:0007669"/>
    <property type="project" value="TreeGrafter"/>
</dbReference>
<dbReference type="PROSITE" id="PS50005">
    <property type="entry name" value="TPR"/>
    <property type="match status" value="1"/>
</dbReference>
<dbReference type="GO" id="GO:0019905">
    <property type="term" value="F:syntaxin binding"/>
    <property type="evidence" value="ECO:0007669"/>
    <property type="project" value="TreeGrafter"/>
</dbReference>
<evidence type="ECO:0000256" key="8">
    <source>
        <dbReference type="RuleBase" id="RU367013"/>
    </source>
</evidence>
<dbReference type="GO" id="GO:0005483">
    <property type="term" value="F:soluble NSF attachment protein activity"/>
    <property type="evidence" value="ECO:0007669"/>
    <property type="project" value="TreeGrafter"/>
</dbReference>
<evidence type="ECO:0000256" key="3">
    <source>
        <dbReference type="ARBA" id="ARBA00022448"/>
    </source>
</evidence>
<evidence type="ECO:0000313" key="11">
    <source>
        <dbReference type="Proteomes" id="UP000594263"/>
    </source>
</evidence>
<comment type="similarity">
    <text evidence="2 8">Belongs to the SNAP family.</text>
</comment>
<keyword evidence="9" id="KW-0175">Coiled coil</keyword>
<keyword evidence="11" id="KW-1185">Reference proteome</keyword>
<evidence type="ECO:0000256" key="6">
    <source>
        <dbReference type="ARBA" id="ARBA00023136"/>
    </source>
</evidence>
<evidence type="ECO:0000256" key="1">
    <source>
        <dbReference type="ARBA" id="ARBA00004170"/>
    </source>
</evidence>
<dbReference type="PANTHER" id="PTHR13768">
    <property type="entry name" value="SOLUBLE NSF ATTACHMENT PROTEIN SNAP"/>
    <property type="match status" value="1"/>
</dbReference>
<keyword evidence="4 8" id="KW-0931">ER-Golgi transport</keyword>
<dbReference type="OMA" id="EDACDMY"/>
<name>A0A7N0SWL8_KALFE</name>
<dbReference type="GO" id="GO:0006886">
    <property type="term" value="P:intracellular protein transport"/>
    <property type="evidence" value="ECO:0007669"/>
    <property type="project" value="UniProtKB-UniRule"/>
</dbReference>
<keyword evidence="7" id="KW-0802">TPR repeat</keyword>
<dbReference type="Gene3D" id="1.25.40.10">
    <property type="entry name" value="Tetratricopeptide repeat domain"/>
    <property type="match status" value="1"/>
</dbReference>
<proteinExistence type="inferred from homology"/>
<dbReference type="EnsemblPlants" id="Kaladp0010s0024.2.v1.1">
    <property type="protein sequence ID" value="Kaladp0010s0024.2.v1.1"/>
    <property type="gene ID" value="Kaladp0010s0024.v1.1"/>
</dbReference>
<dbReference type="InterPro" id="IPR011990">
    <property type="entry name" value="TPR-like_helical_dom_sf"/>
</dbReference>
<feature type="coiled-coil region" evidence="9">
    <location>
        <begin position="111"/>
        <end position="178"/>
    </location>
</feature>
<evidence type="ECO:0000256" key="7">
    <source>
        <dbReference type="PROSITE-ProRule" id="PRU00339"/>
    </source>
</evidence>
<keyword evidence="6 8" id="KW-0472">Membrane</keyword>
<keyword evidence="3 8" id="KW-0813">Transport</keyword>
<evidence type="ECO:0000256" key="9">
    <source>
        <dbReference type="SAM" id="Coils"/>
    </source>
</evidence>
<dbReference type="Proteomes" id="UP000594263">
    <property type="component" value="Unplaced"/>
</dbReference>
<comment type="function">
    <text evidence="8">Required for vesicular transport between the endoplasmic reticulum and the Golgi apparatus.</text>
</comment>
<dbReference type="EnsemblPlants" id="Kaladp0010s0024.3.v1.1">
    <property type="protein sequence ID" value="Kaladp0010s0024.3.v1.1"/>
    <property type="gene ID" value="Kaladp0010s0024.v1.1"/>
</dbReference>
<dbReference type="InterPro" id="IPR000744">
    <property type="entry name" value="NSF_attach"/>
</dbReference>
<dbReference type="CDD" id="cd15832">
    <property type="entry name" value="SNAP"/>
    <property type="match status" value="1"/>
</dbReference>
<dbReference type="FunFam" id="1.25.40.10:FF:000049">
    <property type="entry name" value="Alpha-soluble NSF attachment protein-like"/>
    <property type="match status" value="1"/>
</dbReference>
<sequence>MTDHVARGDDFEKKAEKKLSGWGLFGSMYEDAAELYEKAANSYKLAKSWDQAGATYLKLASCHLKLDSKHEAATAFADAGHCYKKTNIKEAVSCLEQAVNAFLDNGRISMAARYEKEIAELYEQDQHFEQAMEYYEKAADLFQGEEVTTTANQCRQKVAQYAAQVEQYQKAVEIYEDIARQSLNNNLLKYGVKGHLLNAGLCQLCKGDIVAITNALERYQDLDPTFSGTREYKLLADIASAIDEEDLAKFTDCVKEFDSMTQLDAWKTTLLLRVKEKLKAKEMEEDDLT</sequence>
<comment type="subcellular location">
    <subcellularLocation>
        <location evidence="1 8">Membrane</location>
        <topology evidence="1 8">Peripheral membrane protein</topology>
    </subcellularLocation>
</comment>
<dbReference type="Pfam" id="PF14938">
    <property type="entry name" value="SNAP"/>
    <property type="match status" value="1"/>
</dbReference>
<dbReference type="InterPro" id="IPR019734">
    <property type="entry name" value="TPR_rpt"/>
</dbReference>
<dbReference type="EnsemblPlants" id="Kaladp0010s0024.1.v1.1">
    <property type="protein sequence ID" value="Kaladp0010s0024.1.v1.1"/>
    <property type="gene ID" value="Kaladp0010s0024.v1.1"/>
</dbReference>
<dbReference type="AlphaFoldDB" id="A0A7N0SWL8"/>
<protein>
    <recommendedName>
        <fullName evidence="12">Alpha-soluble NSF attachment protein</fullName>
    </recommendedName>
</protein>
<dbReference type="SUPFAM" id="SSF48452">
    <property type="entry name" value="TPR-like"/>
    <property type="match status" value="1"/>
</dbReference>
<evidence type="ECO:0008006" key="12">
    <source>
        <dbReference type="Google" id="ProtNLM"/>
    </source>
</evidence>
<accession>A0A7N0SWL8</accession>
<evidence type="ECO:0000313" key="10">
    <source>
        <dbReference type="EnsemblPlants" id="Kaladp0010s0024.2.v1.1"/>
    </source>
</evidence>
<dbReference type="Gramene" id="Kaladp0010s0024.2.v1.1">
    <property type="protein sequence ID" value="Kaladp0010s0024.2.v1.1"/>
    <property type="gene ID" value="Kaladp0010s0024.v1.1"/>
</dbReference>
<dbReference type="GO" id="GO:0035494">
    <property type="term" value="P:SNARE complex disassembly"/>
    <property type="evidence" value="ECO:0007669"/>
    <property type="project" value="TreeGrafter"/>
</dbReference>
<dbReference type="PANTHER" id="PTHR13768:SF8">
    <property type="entry name" value="ALPHA-SOLUBLE NSF ATTACHMENT PROTEIN"/>
    <property type="match status" value="1"/>
</dbReference>